<dbReference type="OrthoDB" id="547680at2759"/>
<evidence type="ECO:0000313" key="3">
    <source>
        <dbReference type="Proteomes" id="UP000694844"/>
    </source>
</evidence>
<dbReference type="RefSeq" id="XP_022307729.1">
    <property type="nucleotide sequence ID" value="XM_022452021.1"/>
</dbReference>
<dbReference type="KEGG" id="cvn:111113731"/>
<evidence type="ECO:0000259" key="2">
    <source>
        <dbReference type="PROSITE" id="PS50055"/>
    </source>
</evidence>
<feature type="signal peptide" evidence="1">
    <location>
        <begin position="1"/>
        <end position="22"/>
    </location>
</feature>
<dbReference type="Pfam" id="PF00102">
    <property type="entry name" value="Y_phosphatase"/>
    <property type="match status" value="1"/>
</dbReference>
<dbReference type="InterPro" id="IPR008979">
    <property type="entry name" value="Galactose-bd-like_sf"/>
</dbReference>
<dbReference type="GeneID" id="111113731"/>
<name>A0A8B8BXZ8_CRAVI</name>
<dbReference type="InterPro" id="IPR029021">
    <property type="entry name" value="Prot-tyrosine_phosphatase-like"/>
</dbReference>
<dbReference type="Gene3D" id="2.60.120.260">
    <property type="entry name" value="Galactose-binding domain-like"/>
    <property type="match status" value="1"/>
</dbReference>
<organism evidence="3 4">
    <name type="scientific">Crassostrea virginica</name>
    <name type="common">Eastern oyster</name>
    <dbReference type="NCBI Taxonomy" id="6565"/>
    <lineage>
        <taxon>Eukaryota</taxon>
        <taxon>Metazoa</taxon>
        <taxon>Spiralia</taxon>
        <taxon>Lophotrochozoa</taxon>
        <taxon>Mollusca</taxon>
        <taxon>Bivalvia</taxon>
        <taxon>Autobranchia</taxon>
        <taxon>Pteriomorphia</taxon>
        <taxon>Ostreida</taxon>
        <taxon>Ostreoidea</taxon>
        <taxon>Ostreidae</taxon>
        <taxon>Crassostrea</taxon>
    </lineage>
</organism>
<dbReference type="SUPFAM" id="SSF52799">
    <property type="entry name" value="(Phosphotyrosine protein) phosphatases II"/>
    <property type="match status" value="1"/>
</dbReference>
<feature type="chain" id="PRO_5034297217" evidence="1">
    <location>
        <begin position="23"/>
        <end position="368"/>
    </location>
</feature>
<feature type="domain" description="Tyrosine-protein phosphatase" evidence="2">
    <location>
        <begin position="265"/>
        <end position="356"/>
    </location>
</feature>
<keyword evidence="1" id="KW-0732">Signal</keyword>
<accession>A0A8B8BXZ8</accession>
<dbReference type="PROSITE" id="PS50055">
    <property type="entry name" value="TYR_PHOSPHATASE_PTP"/>
    <property type="match status" value="1"/>
</dbReference>
<evidence type="ECO:0000313" key="4">
    <source>
        <dbReference type="RefSeq" id="XP_022307729.1"/>
    </source>
</evidence>
<proteinExistence type="predicted"/>
<keyword evidence="3" id="KW-1185">Reference proteome</keyword>
<dbReference type="Gene3D" id="3.90.190.10">
    <property type="entry name" value="Protein tyrosine phosphatase superfamily"/>
    <property type="match status" value="1"/>
</dbReference>
<dbReference type="AlphaFoldDB" id="A0A8B8BXZ8"/>
<gene>
    <name evidence="4" type="primary">LOC111113731</name>
</gene>
<protein>
    <submittedName>
        <fullName evidence="4">Uncharacterized protein LOC111113731</fullName>
    </submittedName>
</protein>
<evidence type="ECO:0000256" key="1">
    <source>
        <dbReference type="SAM" id="SignalP"/>
    </source>
</evidence>
<dbReference type="InterPro" id="IPR003595">
    <property type="entry name" value="Tyr_Pase_cat"/>
</dbReference>
<dbReference type="Proteomes" id="UP000694844">
    <property type="component" value="Chromosome 9"/>
</dbReference>
<reference evidence="4" key="1">
    <citation type="submission" date="2025-08" db="UniProtKB">
        <authorList>
            <consortium name="RefSeq"/>
        </authorList>
    </citation>
    <scope>IDENTIFICATION</scope>
    <source>
        <tissue evidence="4">Whole sample</tissue>
    </source>
</reference>
<sequence>MDEMCWLVCCLVGGCMLTRVLSYENLALNKSTWKQGDSCGANRAVDGQKTSLSVYGTDCLPSTYTKTVEWRVDLGNILSIHHIFIQYATNNKQWDANNSLTKTFMGFSVYLSNTTNKEDGVLCFRDTIFSKATIPNPVNITCPYHGRYVIYYNNRTHYPYPPDYSDTVAGALCEVEVYGCPIQGFYGESCSITCPRNCQGGHCHILKGTCLGCDDGLTGPTCETIQTQTNVPDDNKDPDTAEHLGHMLIFDIAHAVSILEPRESPGIDSTPVGTSSLLSLVSYATNVSAKGPITIVSKDGASLCGAFCAVFNCMQQINMDDSVDVFTTVRQLQTRRPEFCSTLEEYLLVYRALYDYIGTISQNIYENM</sequence>
<dbReference type="SMART" id="SM00404">
    <property type="entry name" value="PTPc_motif"/>
    <property type="match status" value="1"/>
</dbReference>
<dbReference type="InterPro" id="IPR000242">
    <property type="entry name" value="PTP_cat"/>
</dbReference>
<dbReference type="SUPFAM" id="SSF49785">
    <property type="entry name" value="Galactose-binding domain-like"/>
    <property type="match status" value="1"/>
</dbReference>
<dbReference type="GO" id="GO:0004725">
    <property type="term" value="F:protein tyrosine phosphatase activity"/>
    <property type="evidence" value="ECO:0007669"/>
    <property type="project" value="InterPro"/>
</dbReference>